<dbReference type="Proteomes" id="UP001265746">
    <property type="component" value="Unassembled WGS sequence"/>
</dbReference>
<keyword evidence="4" id="KW-1185">Reference proteome</keyword>
<proteinExistence type="inferred from homology"/>
<evidence type="ECO:0000313" key="3">
    <source>
        <dbReference type="EMBL" id="KAK2603246.1"/>
    </source>
</evidence>
<dbReference type="Gene3D" id="3.40.50.720">
    <property type="entry name" value="NAD(P)-binding Rossmann-like Domain"/>
    <property type="match status" value="1"/>
</dbReference>
<evidence type="ECO:0000256" key="1">
    <source>
        <dbReference type="ARBA" id="ARBA00006484"/>
    </source>
</evidence>
<dbReference type="InterPro" id="IPR036291">
    <property type="entry name" value="NAD(P)-bd_dom_sf"/>
</dbReference>
<keyword evidence="2" id="KW-0560">Oxidoreductase</keyword>
<dbReference type="Pfam" id="PF00106">
    <property type="entry name" value="adh_short"/>
    <property type="match status" value="1"/>
</dbReference>
<gene>
    <name evidence="3" type="ORF">N8I77_009717</name>
</gene>
<dbReference type="AlphaFoldDB" id="A0AAD9W183"/>
<accession>A0AAD9W183</accession>
<comment type="similarity">
    <text evidence="1">Belongs to the short-chain dehydrogenases/reductases (SDR) family.</text>
</comment>
<dbReference type="GO" id="GO:0050664">
    <property type="term" value="F:oxidoreductase activity, acting on NAD(P)H, oxygen as acceptor"/>
    <property type="evidence" value="ECO:0007669"/>
    <property type="project" value="TreeGrafter"/>
</dbReference>
<dbReference type="GO" id="GO:0016616">
    <property type="term" value="F:oxidoreductase activity, acting on the CH-OH group of donors, NAD or NADP as acceptor"/>
    <property type="evidence" value="ECO:0007669"/>
    <property type="project" value="UniProtKB-ARBA"/>
</dbReference>
<organism evidence="3 4">
    <name type="scientific">Phomopsis amygdali</name>
    <name type="common">Fusicoccum amygdali</name>
    <dbReference type="NCBI Taxonomy" id="1214568"/>
    <lineage>
        <taxon>Eukaryota</taxon>
        <taxon>Fungi</taxon>
        <taxon>Dikarya</taxon>
        <taxon>Ascomycota</taxon>
        <taxon>Pezizomycotina</taxon>
        <taxon>Sordariomycetes</taxon>
        <taxon>Sordariomycetidae</taxon>
        <taxon>Diaporthales</taxon>
        <taxon>Diaporthaceae</taxon>
        <taxon>Diaporthe</taxon>
    </lineage>
</organism>
<name>A0AAD9W183_PHOAM</name>
<dbReference type="EMBL" id="JAUJFL010000005">
    <property type="protein sequence ID" value="KAK2603246.1"/>
    <property type="molecule type" value="Genomic_DNA"/>
</dbReference>
<dbReference type="PANTHER" id="PTHR43008">
    <property type="entry name" value="BENZIL REDUCTASE"/>
    <property type="match status" value="1"/>
</dbReference>
<reference evidence="3" key="1">
    <citation type="submission" date="2023-06" db="EMBL/GenBank/DDBJ databases">
        <authorList>
            <person name="Noh H."/>
        </authorList>
    </citation>
    <scope>NUCLEOTIDE SEQUENCE</scope>
    <source>
        <strain evidence="3">DUCC20226</strain>
    </source>
</reference>
<dbReference type="InterPro" id="IPR002347">
    <property type="entry name" value="SDR_fam"/>
</dbReference>
<evidence type="ECO:0000256" key="2">
    <source>
        <dbReference type="ARBA" id="ARBA00023002"/>
    </source>
</evidence>
<comment type="caution">
    <text evidence="3">The sequence shown here is derived from an EMBL/GenBank/DDBJ whole genome shotgun (WGS) entry which is preliminary data.</text>
</comment>
<sequence>MPSKPVVLITGANSGIGYEAAKALLQSKKAYHVLLGARSREKGEAATEQLRKEIFVSPSSTEFVQVDILSNESIREAFQTVEAKYGVALDFVFQNGDDDDELRVVRDAFDNSYRTNATGSHVMTHAFAPLLVKSTDPRLLFVTSGLATLAGTRENGLQPHMRTPNVPAGWPKPSLAKAQGAYRSSKTALNMVMLTWSCLLEEDGVKARSITPGFLATGILGNESMMKDLGAGDPSLGGEFIRDVVEGARGADAGRVIHRNGVQEW</sequence>
<dbReference type="SUPFAM" id="SSF51735">
    <property type="entry name" value="NAD(P)-binding Rossmann-fold domains"/>
    <property type="match status" value="1"/>
</dbReference>
<dbReference type="PANTHER" id="PTHR43008:SF8">
    <property type="entry name" value="BENZIL REDUCTASE ((S)-BENZOIN FORMING) IRC24"/>
    <property type="match status" value="1"/>
</dbReference>
<dbReference type="PRINTS" id="PR00081">
    <property type="entry name" value="GDHRDH"/>
</dbReference>
<protein>
    <submittedName>
        <fullName evidence="3">Uncharacterized protein</fullName>
    </submittedName>
</protein>
<evidence type="ECO:0000313" key="4">
    <source>
        <dbReference type="Proteomes" id="UP001265746"/>
    </source>
</evidence>